<evidence type="ECO:0000256" key="2">
    <source>
        <dbReference type="ARBA" id="ARBA00023315"/>
    </source>
</evidence>
<dbReference type="PANTHER" id="PTHR12283:SF6">
    <property type="entry name" value="GLUTAMINYL-PEPTIDE CYCLOTRANSFERASE-RELATED"/>
    <property type="match status" value="1"/>
</dbReference>
<dbReference type="PANTHER" id="PTHR12283">
    <property type="entry name" value="GLUTAMINYL-PEPTIDE CYCLOTRANSFERASE"/>
    <property type="match status" value="1"/>
</dbReference>
<feature type="domain" description="Peptidase M28" evidence="4">
    <location>
        <begin position="88"/>
        <end position="298"/>
    </location>
</feature>
<feature type="region of interest" description="Disordered" evidence="3">
    <location>
        <begin position="1"/>
        <end position="26"/>
    </location>
</feature>
<dbReference type="InterPro" id="IPR040234">
    <property type="entry name" value="QC/QCL"/>
</dbReference>
<organism evidence="5">
    <name type="scientific">Singulisphaera sp. Ch08</name>
    <dbReference type="NCBI Taxonomy" id="3120278"/>
    <lineage>
        <taxon>Bacteria</taxon>
        <taxon>Pseudomonadati</taxon>
        <taxon>Planctomycetota</taxon>
        <taxon>Planctomycetia</taxon>
        <taxon>Isosphaerales</taxon>
        <taxon>Isosphaeraceae</taxon>
        <taxon>Singulisphaera</taxon>
    </lineage>
</organism>
<evidence type="ECO:0000256" key="3">
    <source>
        <dbReference type="SAM" id="MobiDB-lite"/>
    </source>
</evidence>
<sequence>MGLRGFLPLSQSRVRPNRNPAPAPINGARAYRYLSQITDLGPRPAGSAANTLQRQLVAQHFALNGAVVREQPFSSLDPLSGATVRMANLIGSWHPERTERVVIAAHYDTRPYADQESDPTLRRTPYLGANDGASGVAMLMELAHHLRTLPTSVGVDLVLFDGEELVYDERGEYFLGSKEFAREYEQAVKQGSSASRYQAALVLDMVGGKNLQISKEPYSLQLAPKLVQDVWTVARRLKAPAFRNRVGRAVLDDHIPLNDSGIPAIDVIDFDYPYWHKAQDRPENCSPASLRQVGRVVTGWLTTK</sequence>
<protein>
    <submittedName>
        <fullName evidence="5">M28 family peptidase</fullName>
    </submittedName>
</protein>
<dbReference type="Gene3D" id="3.40.630.10">
    <property type="entry name" value="Zn peptidases"/>
    <property type="match status" value="1"/>
</dbReference>
<evidence type="ECO:0000256" key="1">
    <source>
        <dbReference type="ARBA" id="ARBA00022679"/>
    </source>
</evidence>
<reference evidence="5" key="1">
    <citation type="submission" date="2024-05" db="EMBL/GenBank/DDBJ databases">
        <title>Planctomycetes of the genus Singulisphaera possess chitinolytic capabilities.</title>
        <authorList>
            <person name="Ivanova A."/>
        </authorList>
    </citation>
    <scope>NUCLEOTIDE SEQUENCE</scope>
    <source>
        <strain evidence="5">Ch08T</strain>
    </source>
</reference>
<evidence type="ECO:0000313" key="5">
    <source>
        <dbReference type="EMBL" id="XBH03736.1"/>
    </source>
</evidence>
<dbReference type="RefSeq" id="WP_406696475.1">
    <property type="nucleotide sequence ID" value="NZ_CP155447.1"/>
</dbReference>
<dbReference type="Pfam" id="PF04389">
    <property type="entry name" value="Peptidase_M28"/>
    <property type="match status" value="1"/>
</dbReference>
<gene>
    <name evidence="5" type="ORF">V5E97_36340</name>
</gene>
<name>A0AAU7CGF7_9BACT</name>
<dbReference type="GO" id="GO:0016603">
    <property type="term" value="F:glutaminyl-peptide cyclotransferase activity"/>
    <property type="evidence" value="ECO:0007669"/>
    <property type="project" value="TreeGrafter"/>
</dbReference>
<dbReference type="EMBL" id="CP155447">
    <property type="protein sequence ID" value="XBH03736.1"/>
    <property type="molecule type" value="Genomic_DNA"/>
</dbReference>
<dbReference type="AlphaFoldDB" id="A0AAU7CGF7"/>
<evidence type="ECO:0000259" key="4">
    <source>
        <dbReference type="Pfam" id="PF04389"/>
    </source>
</evidence>
<dbReference type="GO" id="GO:0008270">
    <property type="term" value="F:zinc ion binding"/>
    <property type="evidence" value="ECO:0007669"/>
    <property type="project" value="TreeGrafter"/>
</dbReference>
<proteinExistence type="predicted"/>
<feature type="compositionally biased region" description="Low complexity" evidence="3">
    <location>
        <begin position="13"/>
        <end position="26"/>
    </location>
</feature>
<keyword evidence="1" id="KW-0808">Transferase</keyword>
<accession>A0AAU7CGF7</accession>
<dbReference type="InterPro" id="IPR007484">
    <property type="entry name" value="Peptidase_M28"/>
</dbReference>
<dbReference type="SUPFAM" id="SSF53187">
    <property type="entry name" value="Zn-dependent exopeptidases"/>
    <property type="match status" value="1"/>
</dbReference>
<keyword evidence="2" id="KW-0012">Acyltransferase</keyword>